<dbReference type="EMBL" id="PTQR01000080">
    <property type="protein sequence ID" value="TKX21591.1"/>
    <property type="molecule type" value="Genomic_DNA"/>
</dbReference>
<evidence type="ECO:0000256" key="3">
    <source>
        <dbReference type="ARBA" id="ARBA00023274"/>
    </source>
</evidence>
<evidence type="ECO:0000256" key="2">
    <source>
        <dbReference type="ARBA" id="ARBA00022980"/>
    </source>
</evidence>
<protein>
    <recommendedName>
        <fullName evidence="4">Small ribosomal subunit protein bS18m</fullName>
    </recommendedName>
</protein>
<evidence type="ECO:0000313" key="7">
    <source>
        <dbReference type="Proteomes" id="UP000308133"/>
    </source>
</evidence>
<dbReference type="Gene3D" id="4.10.640.10">
    <property type="entry name" value="Ribosomal protein S18"/>
    <property type="match status" value="1"/>
</dbReference>
<dbReference type="InterPro" id="IPR001648">
    <property type="entry name" value="Ribosomal_bS18"/>
</dbReference>
<evidence type="ECO:0000256" key="5">
    <source>
        <dbReference type="SAM" id="MobiDB-lite"/>
    </source>
</evidence>
<dbReference type="GO" id="GO:0003735">
    <property type="term" value="F:structural constituent of ribosome"/>
    <property type="evidence" value="ECO:0007669"/>
    <property type="project" value="InterPro"/>
</dbReference>
<evidence type="ECO:0000256" key="4">
    <source>
        <dbReference type="ARBA" id="ARBA00035264"/>
    </source>
</evidence>
<dbReference type="InterPro" id="IPR036870">
    <property type="entry name" value="Ribosomal_bS18_sf"/>
</dbReference>
<dbReference type="GO" id="GO:0070181">
    <property type="term" value="F:small ribosomal subunit rRNA binding"/>
    <property type="evidence" value="ECO:0007669"/>
    <property type="project" value="TreeGrafter"/>
</dbReference>
<dbReference type="GO" id="GO:0032543">
    <property type="term" value="P:mitochondrial translation"/>
    <property type="evidence" value="ECO:0007669"/>
    <property type="project" value="TreeGrafter"/>
</dbReference>
<dbReference type="Proteomes" id="UP000308133">
    <property type="component" value="Unassembled WGS sequence"/>
</dbReference>
<dbReference type="PANTHER" id="PTHR13479">
    <property type="entry name" value="30S RIBOSOMAL PROTEIN S18"/>
    <property type="match status" value="1"/>
</dbReference>
<evidence type="ECO:0000313" key="6">
    <source>
        <dbReference type="EMBL" id="TKX21591.1"/>
    </source>
</evidence>
<organism evidence="6 7">
    <name type="scientific">Elsinoe australis</name>
    <dbReference type="NCBI Taxonomy" id="40998"/>
    <lineage>
        <taxon>Eukaryota</taxon>
        <taxon>Fungi</taxon>
        <taxon>Dikarya</taxon>
        <taxon>Ascomycota</taxon>
        <taxon>Pezizomycotina</taxon>
        <taxon>Dothideomycetes</taxon>
        <taxon>Dothideomycetidae</taxon>
        <taxon>Myriangiales</taxon>
        <taxon>Elsinoaceae</taxon>
        <taxon>Elsinoe</taxon>
    </lineage>
</organism>
<comment type="caution">
    <text evidence="6">The sequence shown here is derived from an EMBL/GenBank/DDBJ whole genome shotgun (WGS) entry which is preliminary data.</text>
</comment>
<evidence type="ECO:0000256" key="1">
    <source>
        <dbReference type="ARBA" id="ARBA00005589"/>
    </source>
</evidence>
<sequence>MSSLAQTRVYEVDQDVEGGAEPEETLDILDAEESDSLNSFRQKQTSQRSPSSTANELQRSRGRGGGGVEESLRILRRSQGQTVRDAAKEQEDLAKQQAAQDRSDLERQMTRWWKEGDVYAPHDLSGAEMSKWKLPKARGKQSRDVCDILQLNPLDHYKNFSLMSEYITEMGRIKGRGETGLRPINQRRMAKAIRRAVGCGLLPSVHRHPEILRIEMDRDAVQRSRNLR</sequence>
<feature type="compositionally biased region" description="Acidic residues" evidence="5">
    <location>
        <begin position="12"/>
        <end position="35"/>
    </location>
</feature>
<accession>A0A4U7AXL7</accession>
<gene>
    <name evidence="6" type="ORF">C1H76_6087</name>
</gene>
<feature type="region of interest" description="Disordered" evidence="5">
    <location>
        <begin position="1"/>
        <end position="72"/>
    </location>
</feature>
<feature type="compositionally biased region" description="Polar residues" evidence="5">
    <location>
        <begin position="36"/>
        <end position="57"/>
    </location>
</feature>
<name>A0A4U7AXL7_9PEZI</name>
<dbReference type="AlphaFoldDB" id="A0A4U7AXL7"/>
<dbReference type="Pfam" id="PF01084">
    <property type="entry name" value="Ribosomal_S18"/>
    <property type="match status" value="1"/>
</dbReference>
<reference evidence="6 7" key="1">
    <citation type="submission" date="2018-02" db="EMBL/GenBank/DDBJ databases">
        <title>Draft genome sequences of Elsinoe sp., causing black scab on jojoba.</title>
        <authorList>
            <person name="Stodart B."/>
            <person name="Jeffress S."/>
            <person name="Ash G."/>
            <person name="Arun Chinnappa K."/>
        </authorList>
    </citation>
    <scope>NUCLEOTIDE SEQUENCE [LARGE SCALE GENOMIC DNA]</scope>
    <source>
        <strain evidence="6 7">Hillstone_2</strain>
    </source>
</reference>
<dbReference type="GO" id="GO:0005763">
    <property type="term" value="C:mitochondrial small ribosomal subunit"/>
    <property type="evidence" value="ECO:0007669"/>
    <property type="project" value="TreeGrafter"/>
</dbReference>
<keyword evidence="3" id="KW-0687">Ribonucleoprotein</keyword>
<dbReference type="PANTHER" id="PTHR13479:SF40">
    <property type="entry name" value="SMALL RIBOSOMAL SUBUNIT PROTEIN BS18M"/>
    <property type="match status" value="1"/>
</dbReference>
<proteinExistence type="inferred from homology"/>
<dbReference type="FunFam" id="4.10.640.10:FF:000013">
    <property type="entry name" value="37S ribosomal protein S18"/>
    <property type="match status" value="1"/>
</dbReference>
<dbReference type="SUPFAM" id="SSF46911">
    <property type="entry name" value="Ribosomal protein S18"/>
    <property type="match status" value="1"/>
</dbReference>
<comment type="similarity">
    <text evidence="1">Belongs to the bacterial ribosomal protein bS18 family.</text>
</comment>
<keyword evidence="2 6" id="KW-0689">Ribosomal protein</keyword>